<name>A0ACB9J4W0_9ASTR</name>
<gene>
    <name evidence="1" type="ORF">L1987_15058</name>
</gene>
<proteinExistence type="predicted"/>
<dbReference type="EMBL" id="CM042022">
    <property type="protein sequence ID" value="KAI3815392.1"/>
    <property type="molecule type" value="Genomic_DNA"/>
</dbReference>
<dbReference type="Proteomes" id="UP001056120">
    <property type="component" value="Linkage Group LG05"/>
</dbReference>
<evidence type="ECO:0000313" key="1">
    <source>
        <dbReference type="EMBL" id="KAI3815392.1"/>
    </source>
</evidence>
<sequence>MLSRKAVASSLCQGGEVARRQKKTSLLDSMCGTLHRSHVGGYWERNTENDDDDDDDDDDVVFAGEDLTFGQVGRPMGVHESFYATRASRVRGSDGGAGPSGKDNGKQSLYDEEDIEEDIGLDDVDLDGDEAWFFDE</sequence>
<comment type="caution">
    <text evidence="1">The sequence shown here is derived from an EMBL/GenBank/DDBJ whole genome shotgun (WGS) entry which is preliminary data.</text>
</comment>
<protein>
    <submittedName>
        <fullName evidence="1">Uncharacterized protein</fullName>
    </submittedName>
</protein>
<accession>A0ACB9J4W0</accession>
<evidence type="ECO:0000313" key="2">
    <source>
        <dbReference type="Proteomes" id="UP001056120"/>
    </source>
</evidence>
<keyword evidence="2" id="KW-1185">Reference proteome</keyword>
<organism evidence="1 2">
    <name type="scientific">Smallanthus sonchifolius</name>
    <dbReference type="NCBI Taxonomy" id="185202"/>
    <lineage>
        <taxon>Eukaryota</taxon>
        <taxon>Viridiplantae</taxon>
        <taxon>Streptophyta</taxon>
        <taxon>Embryophyta</taxon>
        <taxon>Tracheophyta</taxon>
        <taxon>Spermatophyta</taxon>
        <taxon>Magnoliopsida</taxon>
        <taxon>eudicotyledons</taxon>
        <taxon>Gunneridae</taxon>
        <taxon>Pentapetalae</taxon>
        <taxon>asterids</taxon>
        <taxon>campanulids</taxon>
        <taxon>Asterales</taxon>
        <taxon>Asteraceae</taxon>
        <taxon>Asteroideae</taxon>
        <taxon>Heliantheae alliance</taxon>
        <taxon>Millerieae</taxon>
        <taxon>Smallanthus</taxon>
    </lineage>
</organism>
<reference evidence="2" key="1">
    <citation type="journal article" date="2022" name="Mol. Ecol. Resour.">
        <title>The genomes of chicory, endive, great burdock and yacon provide insights into Asteraceae palaeo-polyploidization history and plant inulin production.</title>
        <authorList>
            <person name="Fan W."/>
            <person name="Wang S."/>
            <person name="Wang H."/>
            <person name="Wang A."/>
            <person name="Jiang F."/>
            <person name="Liu H."/>
            <person name="Zhao H."/>
            <person name="Xu D."/>
            <person name="Zhang Y."/>
        </authorList>
    </citation>
    <scope>NUCLEOTIDE SEQUENCE [LARGE SCALE GENOMIC DNA]</scope>
    <source>
        <strain evidence="2">cv. Yunnan</strain>
    </source>
</reference>
<reference evidence="1 2" key="2">
    <citation type="journal article" date="2022" name="Mol. Ecol. Resour.">
        <title>The genomes of chicory, endive, great burdock and yacon provide insights into Asteraceae paleo-polyploidization history and plant inulin production.</title>
        <authorList>
            <person name="Fan W."/>
            <person name="Wang S."/>
            <person name="Wang H."/>
            <person name="Wang A."/>
            <person name="Jiang F."/>
            <person name="Liu H."/>
            <person name="Zhao H."/>
            <person name="Xu D."/>
            <person name="Zhang Y."/>
        </authorList>
    </citation>
    <scope>NUCLEOTIDE SEQUENCE [LARGE SCALE GENOMIC DNA]</scope>
    <source>
        <strain evidence="2">cv. Yunnan</strain>
        <tissue evidence="1">Leaves</tissue>
    </source>
</reference>